<reference evidence="1" key="1">
    <citation type="journal article" date="2009" name="PLoS Genet.">
        <title>Sequencing, mapping, and analysis of 27,455 maize full-length cDNAs.</title>
        <authorList>
            <person name="Soderlund C."/>
            <person name="Descour A."/>
            <person name="Kudrna D."/>
            <person name="Bomhoff M."/>
            <person name="Boyd L."/>
            <person name="Currie J."/>
            <person name="Angelova A."/>
            <person name="Collura K."/>
            <person name="Wissotski M."/>
            <person name="Ashley E."/>
            <person name="Morrow D."/>
            <person name="Fernandes J."/>
            <person name="Walbot V."/>
            <person name="Yu Y."/>
        </authorList>
    </citation>
    <scope>NUCLEOTIDE SEQUENCE</scope>
    <source>
        <strain evidence="1">B73</strain>
    </source>
</reference>
<evidence type="ECO:0000313" key="1">
    <source>
        <dbReference type="EMBL" id="ACF83503.1"/>
    </source>
</evidence>
<protein>
    <submittedName>
        <fullName evidence="1">Uncharacterized protein</fullName>
    </submittedName>
</protein>
<sequence>MYVPASICCRHRDSCSHSLASRQVSVKERKKQPAYPADLTRNDPYVCAAFA</sequence>
<dbReference type="AlphaFoldDB" id="B4FN10"/>
<organism evidence="1">
    <name type="scientific">Zea mays</name>
    <name type="common">Maize</name>
    <dbReference type="NCBI Taxonomy" id="4577"/>
    <lineage>
        <taxon>Eukaryota</taxon>
        <taxon>Viridiplantae</taxon>
        <taxon>Streptophyta</taxon>
        <taxon>Embryophyta</taxon>
        <taxon>Tracheophyta</taxon>
        <taxon>Spermatophyta</taxon>
        <taxon>Magnoliopsida</taxon>
        <taxon>Liliopsida</taxon>
        <taxon>Poales</taxon>
        <taxon>Poaceae</taxon>
        <taxon>PACMAD clade</taxon>
        <taxon>Panicoideae</taxon>
        <taxon>Andropogonodae</taxon>
        <taxon>Andropogoneae</taxon>
        <taxon>Tripsacinae</taxon>
        <taxon>Zea</taxon>
    </lineage>
</organism>
<dbReference type="EMBL" id="BT038498">
    <property type="protein sequence ID" value="ACF83503.1"/>
    <property type="molecule type" value="mRNA"/>
</dbReference>
<proteinExistence type="evidence at transcript level"/>
<name>B4FN10_MAIZE</name>
<accession>B4FN10</accession>